<protein>
    <submittedName>
        <fullName evidence="2">Uncharacterized protein</fullName>
    </submittedName>
</protein>
<proteinExistence type="predicted"/>
<accession>A0A6G1ESN1</accession>
<dbReference type="AlphaFoldDB" id="A0A6G1ESN1"/>
<keyword evidence="3" id="KW-1185">Reference proteome</keyword>
<name>A0A6G1ESN1_9ORYZ</name>
<feature type="compositionally biased region" description="Low complexity" evidence="1">
    <location>
        <begin position="19"/>
        <end position="34"/>
    </location>
</feature>
<reference evidence="2 3" key="1">
    <citation type="submission" date="2019-11" db="EMBL/GenBank/DDBJ databases">
        <title>Whole genome sequence of Oryza granulata.</title>
        <authorList>
            <person name="Li W."/>
        </authorList>
    </citation>
    <scope>NUCLEOTIDE SEQUENCE [LARGE SCALE GENOMIC DNA]</scope>
    <source>
        <strain evidence="3">cv. Menghai</strain>
        <tissue evidence="2">Leaf</tissue>
    </source>
</reference>
<organism evidence="2 3">
    <name type="scientific">Oryza meyeriana var. granulata</name>
    <dbReference type="NCBI Taxonomy" id="110450"/>
    <lineage>
        <taxon>Eukaryota</taxon>
        <taxon>Viridiplantae</taxon>
        <taxon>Streptophyta</taxon>
        <taxon>Embryophyta</taxon>
        <taxon>Tracheophyta</taxon>
        <taxon>Spermatophyta</taxon>
        <taxon>Magnoliopsida</taxon>
        <taxon>Liliopsida</taxon>
        <taxon>Poales</taxon>
        <taxon>Poaceae</taxon>
        <taxon>BOP clade</taxon>
        <taxon>Oryzoideae</taxon>
        <taxon>Oryzeae</taxon>
        <taxon>Oryzinae</taxon>
        <taxon>Oryza</taxon>
        <taxon>Oryza meyeriana</taxon>
    </lineage>
</organism>
<dbReference type="EMBL" id="SPHZ02000003">
    <property type="protein sequence ID" value="KAF0927634.1"/>
    <property type="molecule type" value="Genomic_DNA"/>
</dbReference>
<feature type="region of interest" description="Disordered" evidence="1">
    <location>
        <begin position="19"/>
        <end position="49"/>
    </location>
</feature>
<evidence type="ECO:0000313" key="2">
    <source>
        <dbReference type="EMBL" id="KAF0927634.1"/>
    </source>
</evidence>
<evidence type="ECO:0000256" key="1">
    <source>
        <dbReference type="SAM" id="MobiDB-lite"/>
    </source>
</evidence>
<gene>
    <name evidence="2" type="ORF">E2562_035347</name>
</gene>
<evidence type="ECO:0000313" key="3">
    <source>
        <dbReference type="Proteomes" id="UP000479710"/>
    </source>
</evidence>
<feature type="non-terminal residue" evidence="2">
    <location>
        <position position="1"/>
    </location>
</feature>
<sequence>QPLTTKANRYCCCHPGQSNGANVAGGRASSSGGRASAGGGWPSEHGTTY</sequence>
<comment type="caution">
    <text evidence="2">The sequence shown here is derived from an EMBL/GenBank/DDBJ whole genome shotgun (WGS) entry which is preliminary data.</text>
</comment>
<dbReference type="Proteomes" id="UP000479710">
    <property type="component" value="Unassembled WGS sequence"/>
</dbReference>